<keyword evidence="3" id="KW-1185">Reference proteome</keyword>
<accession>A0A556QSU3</accession>
<dbReference type="AlphaFoldDB" id="A0A556QSU3"/>
<dbReference type="InterPro" id="IPR036928">
    <property type="entry name" value="AS_sf"/>
</dbReference>
<evidence type="ECO:0000313" key="3">
    <source>
        <dbReference type="Proteomes" id="UP000315648"/>
    </source>
</evidence>
<dbReference type="GO" id="GO:0003824">
    <property type="term" value="F:catalytic activity"/>
    <property type="evidence" value="ECO:0007669"/>
    <property type="project" value="InterPro"/>
</dbReference>
<dbReference type="Gene3D" id="3.90.1300.10">
    <property type="entry name" value="Amidase signature (AS) domain"/>
    <property type="match status" value="1"/>
</dbReference>
<feature type="domain" description="Amidase" evidence="1">
    <location>
        <begin position="14"/>
        <end position="223"/>
    </location>
</feature>
<protein>
    <submittedName>
        <fullName evidence="2">Amidase</fullName>
    </submittedName>
</protein>
<gene>
    <name evidence="2" type="ORF">FPL22_01080</name>
</gene>
<dbReference type="InterPro" id="IPR020556">
    <property type="entry name" value="Amidase_CS"/>
</dbReference>
<evidence type="ECO:0000259" key="1">
    <source>
        <dbReference type="Pfam" id="PF01425"/>
    </source>
</evidence>
<comment type="caution">
    <text evidence="2">The sequence shown here is derived from an EMBL/GenBank/DDBJ whole genome shotgun (WGS) entry which is preliminary data.</text>
</comment>
<dbReference type="Proteomes" id="UP000315648">
    <property type="component" value="Unassembled WGS sequence"/>
</dbReference>
<dbReference type="Pfam" id="PF01425">
    <property type="entry name" value="Amidase"/>
    <property type="match status" value="2"/>
</dbReference>
<reference evidence="2 3" key="1">
    <citation type="submission" date="2019-07" db="EMBL/GenBank/DDBJ databases">
        <title>Description of 53C-WASEF.</title>
        <authorList>
            <person name="Pitt A."/>
            <person name="Hahn M.W."/>
        </authorList>
    </citation>
    <scope>NUCLEOTIDE SEQUENCE [LARGE SCALE GENOMIC DNA]</scope>
    <source>
        <strain evidence="2 3">53C-WASEF</strain>
    </source>
</reference>
<dbReference type="PANTHER" id="PTHR11895">
    <property type="entry name" value="TRANSAMIDASE"/>
    <property type="match status" value="1"/>
</dbReference>
<evidence type="ECO:0000313" key="2">
    <source>
        <dbReference type="EMBL" id="TSJ79689.1"/>
    </source>
</evidence>
<dbReference type="InterPro" id="IPR000120">
    <property type="entry name" value="Amidase"/>
</dbReference>
<dbReference type="PANTHER" id="PTHR11895:SF176">
    <property type="entry name" value="AMIDASE AMID-RELATED"/>
    <property type="match status" value="1"/>
</dbReference>
<dbReference type="InterPro" id="IPR023631">
    <property type="entry name" value="Amidase_dom"/>
</dbReference>
<feature type="domain" description="Amidase" evidence="1">
    <location>
        <begin position="294"/>
        <end position="404"/>
    </location>
</feature>
<name>A0A556QSU3_9BACT</name>
<dbReference type="EMBL" id="VMBG01000001">
    <property type="protein sequence ID" value="TSJ79689.1"/>
    <property type="molecule type" value="Genomic_DNA"/>
</dbReference>
<sequence length="425" mass="44913">MTFADWQRLSPAEVARTLHAKADALRPGQREAVFAMLACEEEIAGRLERIGEGVTANPLLAGVPFVVKDVFDAAGWPTKAGSTFLDEERPRPEADGVLVKTLRETGAVLAGKTHLHEFAYGITGENPHYGYVEHPRLPGRTSGGSSSGSAAAVAAGVVPLAFGTDTAGSIRVPAAFCGLFGFRMAPHHPWIADAFPLAPSFDTAGWFTANAGDMAASFQALLGVKATGRVWRGAWLPFGDVDTELVAAQASAAASLCGPLEAELADRLRVEFAEAPKAFGALRGPEAWAVHANWAERRKDAYDPVVFARVIAGRDMTAEAQAAAKVARERLIAAFGAVWERYDFLVLPATPCVAPVKADCTQATRDRIFQLTTPVSLAGLPALTLPVALPGGFSTGLQMVAPTCDAPVFADVLALTYENHPTSHC</sequence>
<proteinExistence type="predicted"/>
<organism evidence="2 3">
    <name type="scientific">Rariglobus hedericola</name>
    <dbReference type="NCBI Taxonomy" id="2597822"/>
    <lineage>
        <taxon>Bacteria</taxon>
        <taxon>Pseudomonadati</taxon>
        <taxon>Verrucomicrobiota</taxon>
        <taxon>Opitutia</taxon>
        <taxon>Opitutales</taxon>
        <taxon>Opitutaceae</taxon>
        <taxon>Rariglobus</taxon>
    </lineage>
</organism>
<dbReference type="SUPFAM" id="SSF75304">
    <property type="entry name" value="Amidase signature (AS) enzymes"/>
    <property type="match status" value="1"/>
</dbReference>
<dbReference type="PROSITE" id="PS00571">
    <property type="entry name" value="AMIDASES"/>
    <property type="match status" value="1"/>
</dbReference>
<dbReference type="OrthoDB" id="9811471at2"/>